<name>A0A9P5AHC6_9HYPO</name>
<comment type="caution">
    <text evidence="1">The sequence shown here is derived from an EMBL/GenBank/DDBJ whole genome shotgun (WGS) entry which is preliminary data.</text>
</comment>
<evidence type="ECO:0000313" key="2">
    <source>
        <dbReference type="Proteomes" id="UP000730481"/>
    </source>
</evidence>
<evidence type="ECO:0000313" key="1">
    <source>
        <dbReference type="EMBL" id="KAF4338736.1"/>
    </source>
</evidence>
<proteinExistence type="predicted"/>
<organism evidence="1 2">
    <name type="scientific">Fusarium beomiforme</name>
    <dbReference type="NCBI Taxonomy" id="44412"/>
    <lineage>
        <taxon>Eukaryota</taxon>
        <taxon>Fungi</taxon>
        <taxon>Dikarya</taxon>
        <taxon>Ascomycota</taxon>
        <taxon>Pezizomycotina</taxon>
        <taxon>Sordariomycetes</taxon>
        <taxon>Hypocreomycetidae</taxon>
        <taxon>Hypocreales</taxon>
        <taxon>Nectriaceae</taxon>
        <taxon>Fusarium</taxon>
        <taxon>Fusarium burgessii species complex</taxon>
    </lineage>
</organism>
<protein>
    <submittedName>
        <fullName evidence="1">Integral membrane protein PTH11</fullName>
    </submittedName>
</protein>
<accession>A0A9P5AHC6</accession>
<reference evidence="1" key="2">
    <citation type="submission" date="2020-02" db="EMBL/GenBank/DDBJ databases">
        <title>Identification and distribution of gene clusters putatively required for synthesis of sphingolipid metabolism inhibitors in phylogenetically diverse species of the filamentous fungus Fusarium.</title>
        <authorList>
            <person name="Kim H.-S."/>
            <person name="Busman M."/>
            <person name="Brown D.W."/>
            <person name="Divon H."/>
            <person name="Uhlig S."/>
            <person name="Proctor R.H."/>
        </authorList>
    </citation>
    <scope>NUCLEOTIDE SEQUENCE</scope>
    <source>
        <strain evidence="1">NRRL 25174</strain>
    </source>
</reference>
<reference evidence="1" key="1">
    <citation type="journal article" date="2017" name="Mycologia">
        <title>Fusarium algeriense, sp. nov., a novel toxigenic crown rot pathogen of durum wheat from Algeria is nested in the Fusarium burgessii species complex.</title>
        <authorList>
            <person name="Laraba I."/>
            <person name="Keddad A."/>
            <person name="Boureghda H."/>
            <person name="Abdallah N."/>
            <person name="Vaughan M.M."/>
            <person name="Proctor R.H."/>
            <person name="Busman M."/>
            <person name="O'Donnell K."/>
        </authorList>
    </citation>
    <scope>NUCLEOTIDE SEQUENCE</scope>
    <source>
        <strain evidence="1">NRRL 25174</strain>
    </source>
</reference>
<gene>
    <name evidence="1" type="ORF">FBEOM_7358</name>
</gene>
<dbReference type="OrthoDB" id="9976870at2759"/>
<dbReference type="Proteomes" id="UP000730481">
    <property type="component" value="Unassembled WGS sequence"/>
</dbReference>
<sequence length="150" mass="16399">MRVTFSPGDPKFLCVGSILGHRLDRVCNVALWCLFETGIGIVAGCLPPLRMLVNRWVNFDSSHGHSSGSTPYTSKNALGVTTRVGVSSRHKSRISMNGVTSTGGEWERLDDDSSKRRIHVTVDMEMHTMENGAASVGSHESIEELARSVR</sequence>
<keyword evidence="2" id="KW-1185">Reference proteome</keyword>
<dbReference type="AlphaFoldDB" id="A0A9P5AHC6"/>
<dbReference type="EMBL" id="PVQB02000334">
    <property type="protein sequence ID" value="KAF4338736.1"/>
    <property type="molecule type" value="Genomic_DNA"/>
</dbReference>